<dbReference type="Proteomes" id="UP001162501">
    <property type="component" value="Chromosome 25"/>
</dbReference>
<evidence type="ECO:0000313" key="2">
    <source>
        <dbReference type="Proteomes" id="UP001162501"/>
    </source>
</evidence>
<evidence type="ECO:0000313" key="1">
    <source>
        <dbReference type="EMBL" id="CAN0267771.1"/>
    </source>
</evidence>
<sequence length="276" mass="29434">MSGHLALRVQTHSTVGADEGASLRNPRVQLPGPQACTLLARRPGCLRRAQEPSVKDQSGPSASAGPQHTHKLVAGERGRVQGENGQGTGQAEGSTESSLSPGRRLLITQQRRKLPPLPPPLTALAGNSFCLFTRGEPPRTSALWPSVLPGAPKALGVVPLILGRSECLFRVCLPAGKDRMKDSLEGCTARWIPQGDERSVLAGPQLKLPWLLNPSASAVSHPQLLGGVWFKCRGETAARKAPWRGKRVDPCLLDWLVEARLGMLGFVRVCLGPGCS</sequence>
<name>A0AC59Z6L8_RANTA</name>
<organism evidence="1 2">
    <name type="scientific">Rangifer tarandus platyrhynchus</name>
    <name type="common">Svalbard reindeer</name>
    <dbReference type="NCBI Taxonomy" id="3082113"/>
    <lineage>
        <taxon>Eukaryota</taxon>
        <taxon>Metazoa</taxon>
        <taxon>Chordata</taxon>
        <taxon>Craniata</taxon>
        <taxon>Vertebrata</taxon>
        <taxon>Euteleostomi</taxon>
        <taxon>Mammalia</taxon>
        <taxon>Eutheria</taxon>
        <taxon>Laurasiatheria</taxon>
        <taxon>Artiodactyla</taxon>
        <taxon>Ruminantia</taxon>
        <taxon>Pecora</taxon>
        <taxon>Cervidae</taxon>
        <taxon>Odocoileinae</taxon>
        <taxon>Rangifer</taxon>
    </lineage>
</organism>
<proteinExistence type="predicted"/>
<accession>A0AC59Z6L8</accession>
<gene>
    <name evidence="1" type="ORF">MRATA1EN22A_LOCUS14618</name>
</gene>
<reference evidence="1" key="2">
    <citation type="submission" date="2025-03" db="EMBL/GenBank/DDBJ databases">
        <authorList>
            <consortium name="ELIXIR-Norway"/>
            <consortium name="Elixir Norway"/>
        </authorList>
    </citation>
    <scope>NUCLEOTIDE SEQUENCE</scope>
</reference>
<dbReference type="EMBL" id="OX596109">
    <property type="protein sequence ID" value="CAN0267771.1"/>
    <property type="molecule type" value="Genomic_DNA"/>
</dbReference>
<reference evidence="1" key="1">
    <citation type="submission" date="2023-05" db="EMBL/GenBank/DDBJ databases">
        <authorList>
            <consortium name="ELIXIR-Norway"/>
        </authorList>
    </citation>
    <scope>NUCLEOTIDE SEQUENCE</scope>
</reference>
<protein>
    <submittedName>
        <fullName evidence="1">Uncharacterized protein</fullName>
    </submittedName>
</protein>